<organism evidence="2 3">
    <name type="scientific">Nothoprocta perdicaria</name>
    <name type="common">Chilean tinamou</name>
    <name type="synonym">Crypturus perdicarius</name>
    <dbReference type="NCBI Taxonomy" id="30464"/>
    <lineage>
        <taxon>Eukaryota</taxon>
        <taxon>Metazoa</taxon>
        <taxon>Chordata</taxon>
        <taxon>Craniata</taxon>
        <taxon>Vertebrata</taxon>
        <taxon>Euteleostomi</taxon>
        <taxon>Archelosauria</taxon>
        <taxon>Archosauria</taxon>
        <taxon>Dinosauria</taxon>
        <taxon>Saurischia</taxon>
        <taxon>Theropoda</taxon>
        <taxon>Coelurosauria</taxon>
        <taxon>Aves</taxon>
        <taxon>Palaeognathae</taxon>
        <taxon>Tinamiformes</taxon>
        <taxon>Tinamidae</taxon>
        <taxon>Nothoprocta</taxon>
    </lineage>
</organism>
<reference evidence="2" key="1">
    <citation type="submission" date="2025-08" db="UniProtKB">
        <authorList>
            <consortium name="Ensembl"/>
        </authorList>
    </citation>
    <scope>IDENTIFICATION</scope>
</reference>
<accession>A0A8C6YUB6</accession>
<evidence type="ECO:0000313" key="3">
    <source>
        <dbReference type="Proteomes" id="UP000694420"/>
    </source>
</evidence>
<dbReference type="AlphaFoldDB" id="A0A8C6YUB6"/>
<dbReference type="Ensembl" id="ENSNPET00000002536.1">
    <property type="protein sequence ID" value="ENSNPEP00000002489.1"/>
    <property type="gene ID" value="ENSNPEG00000001914.1"/>
</dbReference>
<evidence type="ECO:0000313" key="2">
    <source>
        <dbReference type="Ensembl" id="ENSNPEP00000002489.1"/>
    </source>
</evidence>
<dbReference type="Proteomes" id="UP000694420">
    <property type="component" value="Unplaced"/>
</dbReference>
<proteinExistence type="predicted"/>
<feature type="region of interest" description="Disordered" evidence="1">
    <location>
        <begin position="1"/>
        <end position="26"/>
    </location>
</feature>
<sequence>RGLRGAAPWAGAQLPPARAPAPPCPLRAGGHGPGSVACRRDGGGGCAASSCKRFRKEHGQYDRPPLGGSSPSWGKEMWQPALLSPLSFPAPRRPNALPASATPH</sequence>
<evidence type="ECO:0000256" key="1">
    <source>
        <dbReference type="SAM" id="MobiDB-lite"/>
    </source>
</evidence>
<reference evidence="2" key="2">
    <citation type="submission" date="2025-09" db="UniProtKB">
        <authorList>
            <consortium name="Ensembl"/>
        </authorList>
    </citation>
    <scope>IDENTIFICATION</scope>
</reference>
<protein>
    <submittedName>
        <fullName evidence="2">Uncharacterized protein</fullName>
    </submittedName>
</protein>
<name>A0A8C6YUB6_NOTPE</name>
<keyword evidence="3" id="KW-1185">Reference proteome</keyword>